<sequence length="46" mass="5128">MIRVTDTDTEDDEEQTQYGGTEEKEPTTDIDENGDTDDEAASDTDE</sequence>
<reference evidence="3" key="1">
    <citation type="submission" date="2016-10" db="EMBL/GenBank/DDBJ databases">
        <authorList>
            <person name="Varghese N."/>
            <person name="Submissions S."/>
        </authorList>
    </citation>
    <scope>NUCLEOTIDE SEQUENCE [LARGE SCALE GENOMIC DNA]</scope>
    <source>
        <strain evidence="3">DSM 25055</strain>
    </source>
</reference>
<evidence type="ECO:0000313" key="2">
    <source>
        <dbReference type="EMBL" id="SER29496.1"/>
    </source>
</evidence>
<feature type="compositionally biased region" description="Acidic residues" evidence="1">
    <location>
        <begin position="28"/>
        <end position="46"/>
    </location>
</feature>
<accession>A0A1H9N0J2</accession>
<name>A0A1H9N0J2_9EURY</name>
<keyword evidence="3" id="KW-1185">Reference proteome</keyword>
<gene>
    <name evidence="2" type="ORF">SAMN04489841_3580</name>
</gene>
<feature type="region of interest" description="Disordered" evidence="1">
    <location>
        <begin position="1"/>
        <end position="46"/>
    </location>
</feature>
<protein>
    <submittedName>
        <fullName evidence="2">Uncharacterized protein</fullName>
    </submittedName>
</protein>
<evidence type="ECO:0000313" key="3">
    <source>
        <dbReference type="Proteomes" id="UP000199114"/>
    </source>
</evidence>
<organism evidence="2 3">
    <name type="scientific">Natrinema salaciae</name>
    <dbReference type="NCBI Taxonomy" id="1186196"/>
    <lineage>
        <taxon>Archaea</taxon>
        <taxon>Methanobacteriati</taxon>
        <taxon>Methanobacteriota</taxon>
        <taxon>Stenosarchaea group</taxon>
        <taxon>Halobacteria</taxon>
        <taxon>Halobacteriales</taxon>
        <taxon>Natrialbaceae</taxon>
        <taxon>Natrinema</taxon>
    </lineage>
</organism>
<dbReference type="EMBL" id="FOFD01000004">
    <property type="protein sequence ID" value="SER29496.1"/>
    <property type="molecule type" value="Genomic_DNA"/>
</dbReference>
<proteinExistence type="predicted"/>
<evidence type="ECO:0000256" key="1">
    <source>
        <dbReference type="SAM" id="MobiDB-lite"/>
    </source>
</evidence>
<dbReference type="Proteomes" id="UP000199114">
    <property type="component" value="Unassembled WGS sequence"/>
</dbReference>
<dbReference type="AlphaFoldDB" id="A0A1H9N0J2"/>
<dbReference type="STRING" id="1186196.SAMN04489841_3580"/>